<dbReference type="GO" id="GO:0000435">
    <property type="term" value="P:positive regulation of transcription from RNA polymerase II promoter by galactose"/>
    <property type="evidence" value="ECO:0007669"/>
    <property type="project" value="TreeGrafter"/>
</dbReference>
<dbReference type="EMBL" id="JAGMUU010000001">
    <property type="protein sequence ID" value="KAH7161986.1"/>
    <property type="molecule type" value="Genomic_DNA"/>
</dbReference>
<dbReference type="SUPFAM" id="SSF57701">
    <property type="entry name" value="Zn2/Cys6 DNA-binding domain"/>
    <property type="match status" value="1"/>
</dbReference>
<evidence type="ECO:0000256" key="2">
    <source>
        <dbReference type="ARBA" id="ARBA00023015"/>
    </source>
</evidence>
<dbReference type="GO" id="GO:0006351">
    <property type="term" value="P:DNA-templated transcription"/>
    <property type="evidence" value="ECO:0007669"/>
    <property type="project" value="InterPro"/>
</dbReference>
<dbReference type="GO" id="GO:0000978">
    <property type="term" value="F:RNA polymerase II cis-regulatory region sequence-specific DNA binding"/>
    <property type="evidence" value="ECO:0007669"/>
    <property type="project" value="TreeGrafter"/>
</dbReference>
<dbReference type="Gene3D" id="4.10.240.10">
    <property type="entry name" value="Zn(2)-C6 fungal-type DNA-binding domain"/>
    <property type="match status" value="1"/>
</dbReference>
<evidence type="ECO:0000256" key="1">
    <source>
        <dbReference type="ARBA" id="ARBA00022723"/>
    </source>
</evidence>
<evidence type="ECO:0000256" key="3">
    <source>
        <dbReference type="ARBA" id="ARBA00023163"/>
    </source>
</evidence>
<dbReference type="AlphaFoldDB" id="A0A9P9FHQ5"/>
<organism evidence="7 8">
    <name type="scientific">Dactylonectria estremocensis</name>
    <dbReference type="NCBI Taxonomy" id="1079267"/>
    <lineage>
        <taxon>Eukaryota</taxon>
        <taxon>Fungi</taxon>
        <taxon>Dikarya</taxon>
        <taxon>Ascomycota</taxon>
        <taxon>Pezizomycotina</taxon>
        <taxon>Sordariomycetes</taxon>
        <taxon>Hypocreomycetidae</taxon>
        <taxon>Hypocreales</taxon>
        <taxon>Nectriaceae</taxon>
        <taxon>Dactylonectria</taxon>
    </lineage>
</organism>
<dbReference type="GO" id="GO:0005634">
    <property type="term" value="C:nucleus"/>
    <property type="evidence" value="ECO:0007669"/>
    <property type="project" value="TreeGrafter"/>
</dbReference>
<evidence type="ECO:0000256" key="4">
    <source>
        <dbReference type="ARBA" id="ARBA00023242"/>
    </source>
</evidence>
<feature type="region of interest" description="Disordered" evidence="5">
    <location>
        <begin position="1"/>
        <end position="25"/>
    </location>
</feature>
<gene>
    <name evidence="7" type="ORF">B0J13DRAFT_490439</name>
</gene>
<dbReference type="PANTHER" id="PTHR47424:SF5">
    <property type="entry name" value="ZN(II)2CYS6 TRANSCRIPTION FACTOR (EUROFUNG)"/>
    <property type="match status" value="1"/>
</dbReference>
<sequence>MDDDNNNYESHHKRHRQQVSRSRRGQYVNKACNECKRRKIKCDGANPCAKCTGSSTECVYVNKQNDHRLESSSRTAGPASPTDPCKSVNQVLASSTGSAGLQSYNQVESVSELQASSAGSVQAFRSPSDPNVDSPEFCGPSSSEFTLNVVSGNLKAMGMPSAILDKSKADAGFSPSVSSQLAQYGPFMKLLAVDPLWDIRREDAIKLIKQWYNGSGALYPVVDRQRMLETANSVFTAIENAQAEGVKVNRGSLVEALFTDETNKLKIVLAIGRTVETVGGNDNAQRLIQSTREAVEGLLWNSNTIDGIQILVLMALYYYHLDEEVRTGRMVGFAARLCLEMGLHRRATIENTFSNQTERSDALRTFWCVYMLERRTSLGQGVPFSIQDSYVDSSLFTMYDFGPSVSALLGWTKLAGKTWQILNSQGEKEADISMDELDFLECQITRWYGQLPEALKLDQARLQQSGTSNETSYMQAVLFLRRSHLHNLIYRPTLQSAARIAQDGAHAHVAVRIAKESLQTLSDLNEYTLYVKSWPLFFKHLLLTAFGNLLLAVVNASSLFAESLRHEFDIALDLIKQLSTRSGLLMRLWNRLQGLRDLQAKLFNRPMVENPTGDGSSYTDYSSSSLLFGELFPALPLNLASSGEAEVPEDLAGGPLVREHLNMLFDFPGEPNSFFNSPFIHWE</sequence>
<dbReference type="PROSITE" id="PS50048">
    <property type="entry name" value="ZN2_CY6_FUNGAL_2"/>
    <property type="match status" value="1"/>
</dbReference>
<dbReference type="Proteomes" id="UP000717696">
    <property type="component" value="Unassembled WGS sequence"/>
</dbReference>
<dbReference type="SMART" id="SM00066">
    <property type="entry name" value="GAL4"/>
    <property type="match status" value="1"/>
</dbReference>
<evidence type="ECO:0000313" key="8">
    <source>
        <dbReference type="Proteomes" id="UP000717696"/>
    </source>
</evidence>
<dbReference type="Pfam" id="PF00172">
    <property type="entry name" value="Zn_clus"/>
    <property type="match status" value="1"/>
</dbReference>
<keyword evidence="3" id="KW-0804">Transcription</keyword>
<dbReference type="InterPro" id="IPR007219">
    <property type="entry name" value="XnlR_reg_dom"/>
</dbReference>
<dbReference type="InterPro" id="IPR036864">
    <property type="entry name" value="Zn2-C6_fun-type_DNA-bd_sf"/>
</dbReference>
<dbReference type="PROSITE" id="PS00463">
    <property type="entry name" value="ZN2_CY6_FUNGAL_1"/>
    <property type="match status" value="1"/>
</dbReference>
<evidence type="ECO:0000256" key="5">
    <source>
        <dbReference type="SAM" id="MobiDB-lite"/>
    </source>
</evidence>
<dbReference type="PANTHER" id="PTHR47424">
    <property type="entry name" value="REGULATORY PROTEIN GAL4"/>
    <property type="match status" value="1"/>
</dbReference>
<keyword evidence="2" id="KW-0805">Transcription regulation</keyword>
<comment type="caution">
    <text evidence="7">The sequence shown here is derived from an EMBL/GenBank/DDBJ whole genome shotgun (WGS) entry which is preliminary data.</text>
</comment>
<dbReference type="OrthoDB" id="3971593at2759"/>
<protein>
    <recommendedName>
        <fullName evidence="6">Zn(2)-C6 fungal-type domain-containing protein</fullName>
    </recommendedName>
</protein>
<proteinExistence type="predicted"/>
<name>A0A9P9FHQ5_9HYPO</name>
<reference evidence="7" key="1">
    <citation type="journal article" date="2021" name="Nat. Commun.">
        <title>Genetic determinants of endophytism in the Arabidopsis root mycobiome.</title>
        <authorList>
            <person name="Mesny F."/>
            <person name="Miyauchi S."/>
            <person name="Thiergart T."/>
            <person name="Pickel B."/>
            <person name="Atanasova L."/>
            <person name="Karlsson M."/>
            <person name="Huettel B."/>
            <person name="Barry K.W."/>
            <person name="Haridas S."/>
            <person name="Chen C."/>
            <person name="Bauer D."/>
            <person name="Andreopoulos W."/>
            <person name="Pangilinan J."/>
            <person name="LaButti K."/>
            <person name="Riley R."/>
            <person name="Lipzen A."/>
            <person name="Clum A."/>
            <person name="Drula E."/>
            <person name="Henrissat B."/>
            <person name="Kohler A."/>
            <person name="Grigoriev I.V."/>
            <person name="Martin F.M."/>
            <person name="Hacquard S."/>
        </authorList>
    </citation>
    <scope>NUCLEOTIDE SEQUENCE</scope>
    <source>
        <strain evidence="7">MPI-CAGE-AT-0021</strain>
    </source>
</reference>
<evidence type="ECO:0000313" key="7">
    <source>
        <dbReference type="EMBL" id="KAH7161986.1"/>
    </source>
</evidence>
<dbReference type="Pfam" id="PF04082">
    <property type="entry name" value="Fungal_trans"/>
    <property type="match status" value="1"/>
</dbReference>
<keyword evidence="1" id="KW-0479">Metal-binding</keyword>
<keyword evidence="8" id="KW-1185">Reference proteome</keyword>
<dbReference type="InterPro" id="IPR051127">
    <property type="entry name" value="Fungal_SecMet_Regulators"/>
</dbReference>
<dbReference type="CDD" id="cd12148">
    <property type="entry name" value="fungal_TF_MHR"/>
    <property type="match status" value="1"/>
</dbReference>
<dbReference type="GO" id="GO:0008270">
    <property type="term" value="F:zinc ion binding"/>
    <property type="evidence" value="ECO:0007669"/>
    <property type="project" value="InterPro"/>
</dbReference>
<dbReference type="CDD" id="cd00067">
    <property type="entry name" value="GAL4"/>
    <property type="match status" value="1"/>
</dbReference>
<dbReference type="GO" id="GO:0000981">
    <property type="term" value="F:DNA-binding transcription factor activity, RNA polymerase II-specific"/>
    <property type="evidence" value="ECO:0007669"/>
    <property type="project" value="InterPro"/>
</dbReference>
<keyword evidence="4" id="KW-0539">Nucleus</keyword>
<feature type="compositionally biased region" description="Basic residues" evidence="5">
    <location>
        <begin position="11"/>
        <end position="24"/>
    </location>
</feature>
<accession>A0A9P9FHQ5</accession>
<feature type="domain" description="Zn(2)-C6 fungal-type" evidence="6">
    <location>
        <begin position="31"/>
        <end position="60"/>
    </location>
</feature>
<dbReference type="SMART" id="SM00906">
    <property type="entry name" value="Fungal_trans"/>
    <property type="match status" value="1"/>
</dbReference>
<feature type="region of interest" description="Disordered" evidence="5">
    <location>
        <begin position="69"/>
        <end position="88"/>
    </location>
</feature>
<evidence type="ECO:0000259" key="6">
    <source>
        <dbReference type="PROSITE" id="PS50048"/>
    </source>
</evidence>
<dbReference type="InterPro" id="IPR001138">
    <property type="entry name" value="Zn2Cys6_DnaBD"/>
</dbReference>